<name>A0A1N7REZ6_9BACT</name>
<evidence type="ECO:0000256" key="4">
    <source>
        <dbReference type="ARBA" id="ARBA00022692"/>
    </source>
</evidence>
<evidence type="ECO:0000256" key="8">
    <source>
        <dbReference type="PROSITE-ProRule" id="PRU01360"/>
    </source>
</evidence>
<protein>
    <submittedName>
        <fullName evidence="12">TonB-linked outer membrane protein, SusC/RagA family</fullName>
    </submittedName>
</protein>
<dbReference type="Proteomes" id="UP000186917">
    <property type="component" value="Unassembled WGS sequence"/>
</dbReference>
<dbReference type="AlphaFoldDB" id="A0A1N7REZ6"/>
<dbReference type="InterPro" id="IPR023997">
    <property type="entry name" value="TonB-dep_OMP_SusC/RagA_CS"/>
</dbReference>
<organism evidence="12 13">
    <name type="scientific">Filimonas lacunae</name>
    <dbReference type="NCBI Taxonomy" id="477680"/>
    <lineage>
        <taxon>Bacteria</taxon>
        <taxon>Pseudomonadati</taxon>
        <taxon>Bacteroidota</taxon>
        <taxon>Chitinophagia</taxon>
        <taxon>Chitinophagales</taxon>
        <taxon>Chitinophagaceae</taxon>
        <taxon>Filimonas</taxon>
    </lineage>
</organism>
<evidence type="ECO:0000259" key="11">
    <source>
        <dbReference type="Pfam" id="PF07715"/>
    </source>
</evidence>
<dbReference type="Gene3D" id="2.60.40.1120">
    <property type="entry name" value="Carboxypeptidase-like, regulatory domain"/>
    <property type="match status" value="1"/>
</dbReference>
<sequence length="1104" mass="122909">MRRLFLKSLCLFIVFYLAQCCVLAQSLPARITLSLERSTLKHAIKEIEKQAHVLFFYNEQDLGYGKPVTVRLSGVDLPVALEAVFKEQPLTYKIIEQTVAIKRKDGVLKQYNGLEGSDSVLLTGTVVDSVGNGIAGAVVAVRSSNVKAITSSDGRFVMKQVLMKGDYIDVGSMGYYPASVLYGAQKNILVKLRDSVSRISDVVVTGMMTFNRKTFSGATATYTGQDLKMIANTNVVAALKSLDPSFLLQENNAQGSNPNVLPTINLRGTTSITSSSLQNEFSNDVNQPLLILDNFETDLRTVMNLDMNRLASITILKDAASTAIYGSRASNGVIVIETVKPKADKVRMSYNTDWNFDFPDLSGYNMMNAAEKLQFEQLAGVYGSPTSTLFLQSSYYDPMYTKHLQDVQRGVNTYWLSTPLQTATSQRHSLYVEGGTGTLLFNAGGSYKKANGVMIGSGNDEWTARINTTYRTAKLSVNNNLSINGYNATESPYDSFRTWVNTNPYYTRTSADSMYLWRYGSNKIVNPLYNSSINNFDKSKRWGITNNLQMNYTLSKSFRLQGNVQVSKNVSGTDDFTSPRHTKYADVNYLKKGSYRFYQANNFSYTGNAMLSYARTFRKHMVNVNTRVEISNTENSSNSFTAVGFPTSSNGKLSQAYGYAEGSSPGYVKSVTRRNSFVNTASYSYDMRYAIDVAFNYDGSTAFGKNNVYSPFYSIGASWNLGNEKIVQQLGWINLLRLRANYGVTGNQGFSSYTSITTYSYMDSYNYSGGGVAVSSLGNPDLKWQTTYQTSIGIDAGFMKGRMSINLNGYRKLTDPLVVSINVPTSNGVAIRPQNAGRLNVKGIDGTVSYAPVYQPQQGISWFIRLTGSYYTQQYSHFGNLLKSLNDTLYSTGSLQRYKDGYAPDDIWAVQSLGIDPATGSEVFLKKDGKTRTFDYRSADIVKVGNSRPLLQGTITNSVLWKGFSVSLVFRYLYHQDQMNTALYDKVENLSLSDVINNNVDKRALYSRWKKPGDQSQFKAISLTSTTPISSRFIQRENTLSLESCSMGYDFSRTRWVTGSALFSSIRVTGYMNDIFRLSTIRRERGIDYPYARSVSLSVSATFK</sequence>
<dbReference type="InterPro" id="IPR039426">
    <property type="entry name" value="TonB-dep_rcpt-like"/>
</dbReference>
<dbReference type="OrthoDB" id="1094723at2"/>
<evidence type="ECO:0000256" key="3">
    <source>
        <dbReference type="ARBA" id="ARBA00022452"/>
    </source>
</evidence>
<comment type="subcellular location">
    <subcellularLocation>
        <location evidence="1 8">Cell outer membrane</location>
        <topology evidence="1 8">Multi-pass membrane protein</topology>
    </subcellularLocation>
</comment>
<evidence type="ECO:0000256" key="5">
    <source>
        <dbReference type="ARBA" id="ARBA00023077"/>
    </source>
</evidence>
<dbReference type="STRING" id="477680.SAMN05421788_11346"/>
<evidence type="ECO:0000256" key="2">
    <source>
        <dbReference type="ARBA" id="ARBA00022448"/>
    </source>
</evidence>
<evidence type="ECO:0000256" key="9">
    <source>
        <dbReference type="RuleBase" id="RU003357"/>
    </source>
</evidence>
<dbReference type="InterPro" id="IPR012910">
    <property type="entry name" value="Plug_dom"/>
</dbReference>
<reference evidence="13" key="1">
    <citation type="submission" date="2017-01" db="EMBL/GenBank/DDBJ databases">
        <authorList>
            <person name="Varghese N."/>
            <person name="Submissions S."/>
        </authorList>
    </citation>
    <scope>NUCLEOTIDE SEQUENCE [LARGE SCALE GENOMIC DNA]</scope>
    <source>
        <strain evidence="13">DSM 21054</strain>
    </source>
</reference>
<evidence type="ECO:0000256" key="6">
    <source>
        <dbReference type="ARBA" id="ARBA00023136"/>
    </source>
</evidence>
<evidence type="ECO:0000313" key="12">
    <source>
        <dbReference type="EMBL" id="SIT33675.1"/>
    </source>
</evidence>
<feature type="domain" description="TonB-dependent receptor-like beta-barrel" evidence="10">
    <location>
        <begin position="501"/>
        <end position="875"/>
    </location>
</feature>
<evidence type="ECO:0000313" key="13">
    <source>
        <dbReference type="Proteomes" id="UP000186917"/>
    </source>
</evidence>
<keyword evidence="2 8" id="KW-0813">Transport</keyword>
<dbReference type="GO" id="GO:0009279">
    <property type="term" value="C:cell outer membrane"/>
    <property type="evidence" value="ECO:0007669"/>
    <property type="project" value="UniProtKB-SubCell"/>
</dbReference>
<dbReference type="PROSITE" id="PS52016">
    <property type="entry name" value="TONB_DEPENDENT_REC_3"/>
    <property type="match status" value="1"/>
</dbReference>
<keyword evidence="4 8" id="KW-0812">Transmembrane</keyword>
<dbReference type="Gene3D" id="2.170.130.10">
    <property type="entry name" value="TonB-dependent receptor, plug domain"/>
    <property type="match status" value="1"/>
</dbReference>
<dbReference type="Gene3D" id="2.40.170.20">
    <property type="entry name" value="TonB-dependent receptor, beta-barrel domain"/>
    <property type="match status" value="1"/>
</dbReference>
<evidence type="ECO:0000256" key="7">
    <source>
        <dbReference type="ARBA" id="ARBA00023237"/>
    </source>
</evidence>
<dbReference type="Pfam" id="PF00593">
    <property type="entry name" value="TonB_dep_Rec_b-barrel"/>
    <property type="match status" value="1"/>
</dbReference>
<dbReference type="InterPro" id="IPR000531">
    <property type="entry name" value="Beta-barrel_TonB"/>
</dbReference>
<dbReference type="InterPro" id="IPR036942">
    <property type="entry name" value="Beta-barrel_TonB_sf"/>
</dbReference>
<keyword evidence="7 8" id="KW-0998">Cell outer membrane</keyword>
<dbReference type="Pfam" id="PF07715">
    <property type="entry name" value="Plug"/>
    <property type="match status" value="1"/>
</dbReference>
<dbReference type="RefSeq" id="WP_084206520.1">
    <property type="nucleotide sequence ID" value="NZ_AP017422.1"/>
</dbReference>
<keyword evidence="3 8" id="KW-1134">Transmembrane beta strand</keyword>
<dbReference type="NCBIfam" id="TIGR04057">
    <property type="entry name" value="SusC_RagA_signa"/>
    <property type="match status" value="1"/>
</dbReference>
<dbReference type="SUPFAM" id="SSF56935">
    <property type="entry name" value="Porins"/>
    <property type="match status" value="1"/>
</dbReference>
<dbReference type="InterPro" id="IPR037066">
    <property type="entry name" value="Plug_dom_sf"/>
</dbReference>
<dbReference type="InterPro" id="IPR023996">
    <property type="entry name" value="TonB-dep_OMP_SusC/RagA"/>
</dbReference>
<proteinExistence type="inferred from homology"/>
<evidence type="ECO:0000256" key="1">
    <source>
        <dbReference type="ARBA" id="ARBA00004571"/>
    </source>
</evidence>
<keyword evidence="13" id="KW-1185">Reference proteome</keyword>
<gene>
    <name evidence="12" type="ORF">SAMN05421788_11346</name>
</gene>
<dbReference type="NCBIfam" id="TIGR04056">
    <property type="entry name" value="OMP_RagA_SusC"/>
    <property type="match status" value="1"/>
</dbReference>
<comment type="similarity">
    <text evidence="8 9">Belongs to the TonB-dependent receptor family.</text>
</comment>
<keyword evidence="6 8" id="KW-0472">Membrane</keyword>
<keyword evidence="5 9" id="KW-0798">TonB box</keyword>
<accession>A0A1N7REZ6</accession>
<dbReference type="EMBL" id="FTOR01000013">
    <property type="protein sequence ID" value="SIT33675.1"/>
    <property type="molecule type" value="Genomic_DNA"/>
</dbReference>
<evidence type="ECO:0000259" key="10">
    <source>
        <dbReference type="Pfam" id="PF00593"/>
    </source>
</evidence>
<feature type="domain" description="TonB-dependent receptor plug" evidence="11">
    <location>
        <begin position="215"/>
        <end position="333"/>
    </location>
</feature>
<dbReference type="InterPro" id="IPR008969">
    <property type="entry name" value="CarboxyPept-like_regulatory"/>
</dbReference>
<dbReference type="SUPFAM" id="SSF49464">
    <property type="entry name" value="Carboxypeptidase regulatory domain-like"/>
    <property type="match status" value="1"/>
</dbReference>